<protein>
    <submittedName>
        <fullName evidence="1">Phosphodiesterase</fullName>
    </submittedName>
</protein>
<name>A0A9W6HNU2_9MICO</name>
<evidence type="ECO:0000313" key="1">
    <source>
        <dbReference type="EMBL" id="GLJ95908.1"/>
    </source>
</evidence>
<dbReference type="Proteomes" id="UP001142291">
    <property type="component" value="Unassembled WGS sequence"/>
</dbReference>
<proteinExistence type="predicted"/>
<dbReference type="InterPro" id="IPR017850">
    <property type="entry name" value="Alkaline_phosphatase_core_sf"/>
</dbReference>
<organism evidence="1 2">
    <name type="scientific">Microbacterium dextranolyticum</name>
    <dbReference type="NCBI Taxonomy" id="36806"/>
    <lineage>
        <taxon>Bacteria</taxon>
        <taxon>Bacillati</taxon>
        <taxon>Actinomycetota</taxon>
        <taxon>Actinomycetes</taxon>
        <taxon>Micrococcales</taxon>
        <taxon>Microbacteriaceae</taxon>
        <taxon>Microbacterium</taxon>
    </lineage>
</organism>
<comment type="caution">
    <text evidence="1">The sequence shown here is derived from an EMBL/GenBank/DDBJ whole genome shotgun (WGS) entry which is preliminary data.</text>
</comment>
<keyword evidence="2" id="KW-1185">Reference proteome</keyword>
<gene>
    <name evidence="1" type="ORF">GCM10017591_19710</name>
</gene>
<reference evidence="1" key="1">
    <citation type="journal article" date="2014" name="Int. J. Syst. Evol. Microbiol.">
        <title>Complete genome sequence of Corynebacterium casei LMG S-19264T (=DSM 44701T), isolated from a smear-ripened cheese.</title>
        <authorList>
            <consortium name="US DOE Joint Genome Institute (JGI-PGF)"/>
            <person name="Walter F."/>
            <person name="Albersmeier A."/>
            <person name="Kalinowski J."/>
            <person name="Ruckert C."/>
        </authorList>
    </citation>
    <scope>NUCLEOTIDE SEQUENCE</scope>
    <source>
        <strain evidence="1">VKM Ac-1940</strain>
    </source>
</reference>
<dbReference type="InterPro" id="IPR002591">
    <property type="entry name" value="Phosphodiest/P_Trfase"/>
</dbReference>
<sequence>MPPVMCDVTETGPRPPCARLAPMSLSLPVDPPGARSLTGVVPQLLRSLAGDGEWFPAVGSAVLVVIDGLGRANLSARAGHARFLTSAMTKRDAARTVFPATTATALTSLLTGVDAGVHGIVGYRARIPGTLRAPNQLKGWETDGLDPLTWQRAQPLLEREAAAGRPVYVVSKALYRDSGFTRAIQRGAEFVAAASVEERLETAAALAASHRGALVYVYVPELDTIGHARGWESEEWLAALEGVDAALRRFEQAAARETGAVVTADHGMVDVPSHRHVLLSDGDDLLDEVELVAGEPRLLQLTTTAGAAERVAARWREREQSRSWVLSRDEVIAAGLFGSRVDAEVLPRIGDVLVAARGAVAYYDDRLEDKKPQRMIGQHGSLTEQERVVPLISLGAFRRR</sequence>
<dbReference type="SUPFAM" id="SSF53649">
    <property type="entry name" value="Alkaline phosphatase-like"/>
    <property type="match status" value="1"/>
</dbReference>
<accession>A0A9W6HNU2</accession>
<dbReference type="PANTHER" id="PTHR10151">
    <property type="entry name" value="ECTONUCLEOTIDE PYROPHOSPHATASE/PHOSPHODIESTERASE"/>
    <property type="match status" value="1"/>
</dbReference>
<dbReference type="Gene3D" id="3.40.720.10">
    <property type="entry name" value="Alkaline Phosphatase, subunit A"/>
    <property type="match status" value="1"/>
</dbReference>
<dbReference type="AlphaFoldDB" id="A0A9W6HNU2"/>
<dbReference type="Pfam" id="PF01663">
    <property type="entry name" value="Phosphodiest"/>
    <property type="match status" value="1"/>
</dbReference>
<dbReference type="PANTHER" id="PTHR10151:SF120">
    <property type="entry name" value="BIS(5'-ADENOSYL)-TRIPHOSPHATASE"/>
    <property type="match status" value="1"/>
</dbReference>
<dbReference type="EMBL" id="BSER01000009">
    <property type="protein sequence ID" value="GLJ95908.1"/>
    <property type="molecule type" value="Genomic_DNA"/>
</dbReference>
<reference evidence="1" key="2">
    <citation type="submission" date="2023-01" db="EMBL/GenBank/DDBJ databases">
        <authorList>
            <person name="Sun Q."/>
            <person name="Evtushenko L."/>
        </authorList>
    </citation>
    <scope>NUCLEOTIDE SEQUENCE</scope>
    <source>
        <strain evidence="1">VKM Ac-1940</strain>
    </source>
</reference>
<dbReference type="GO" id="GO:0016787">
    <property type="term" value="F:hydrolase activity"/>
    <property type="evidence" value="ECO:0007669"/>
    <property type="project" value="UniProtKB-ARBA"/>
</dbReference>
<evidence type="ECO:0000313" key="2">
    <source>
        <dbReference type="Proteomes" id="UP001142291"/>
    </source>
</evidence>